<name>A0ABN5VMM9_9ACTN</name>
<accession>A0ABN5VMM9</accession>
<evidence type="ECO:0000313" key="1">
    <source>
        <dbReference type="EMBL" id="BBC34722.1"/>
    </source>
</evidence>
<evidence type="ECO:0000313" key="2">
    <source>
        <dbReference type="Proteomes" id="UP001321542"/>
    </source>
</evidence>
<reference evidence="1 2" key="2">
    <citation type="journal article" date="2023" name="ChemBioChem">
        <title>Acyltransferase Domain Exchange between Two Independent Type I Polyketide Synthases in the Same Producer Strain of Macrolide Antibiotics.</title>
        <authorList>
            <person name="Kudo F."/>
            <person name="Kishikawa K."/>
            <person name="Tsuboi K."/>
            <person name="Kido T."/>
            <person name="Usui T."/>
            <person name="Hashimoto J."/>
            <person name="Shin-Ya K."/>
            <person name="Miyanaga A."/>
            <person name="Eguchi T."/>
        </authorList>
    </citation>
    <scope>NUCLEOTIDE SEQUENCE [LARGE SCALE GENOMIC DNA]</scope>
    <source>
        <strain evidence="1 2">A-8890</strain>
    </source>
</reference>
<organism evidence="1 2">
    <name type="scientific">Streptomyces graminofaciens</name>
    <dbReference type="NCBI Taxonomy" id="68212"/>
    <lineage>
        <taxon>Bacteria</taxon>
        <taxon>Bacillati</taxon>
        <taxon>Actinomycetota</taxon>
        <taxon>Actinomycetes</taxon>
        <taxon>Kitasatosporales</taxon>
        <taxon>Streptomycetaceae</taxon>
        <taxon>Streptomyces</taxon>
    </lineage>
</organism>
<reference evidence="1 2" key="1">
    <citation type="journal article" date="2010" name="ChemBioChem">
        <title>Cloning and characterization of the biosynthetic gene cluster of 16-membered macrolide antibiotic FD-891: involvement of a dual functional cytochrome P450 monooxygenase catalyzing epoxidation and hydroxylation.</title>
        <authorList>
            <person name="Kudo F."/>
            <person name="Motegi A."/>
            <person name="Mizoue K."/>
            <person name="Eguchi T."/>
        </authorList>
    </citation>
    <scope>NUCLEOTIDE SEQUENCE [LARGE SCALE GENOMIC DNA]</scope>
    <source>
        <strain evidence="1 2">A-8890</strain>
    </source>
</reference>
<sequence length="76" mass="8212">MDNSSDVDAGMTDLPVPANLFAPCPTCGNAGDRQGAQLFPHPMHKIRHGLWTTVRERLHRGSAKGFSSAELGGRLR</sequence>
<proteinExistence type="predicted"/>
<keyword evidence="2" id="KW-1185">Reference proteome</keyword>
<protein>
    <submittedName>
        <fullName evidence="1">Uncharacterized protein</fullName>
    </submittedName>
</protein>
<dbReference type="Proteomes" id="UP001321542">
    <property type="component" value="Chromosome"/>
</dbReference>
<dbReference type="EMBL" id="AP018448">
    <property type="protein sequence ID" value="BBC34722.1"/>
    <property type="molecule type" value="Genomic_DNA"/>
</dbReference>
<gene>
    <name evidence="1" type="ORF">SGFS_060160</name>
</gene>